<dbReference type="GO" id="GO:0004364">
    <property type="term" value="F:glutathione transferase activity"/>
    <property type="evidence" value="ECO:0007669"/>
    <property type="project" value="TreeGrafter"/>
</dbReference>
<dbReference type="Gene3D" id="3.40.30.10">
    <property type="entry name" value="Glutaredoxin"/>
    <property type="match status" value="1"/>
</dbReference>
<dbReference type="SUPFAM" id="SSF47616">
    <property type="entry name" value="GST C-terminal domain-like"/>
    <property type="match status" value="1"/>
</dbReference>
<dbReference type="CDD" id="cd00570">
    <property type="entry name" value="GST_N_family"/>
    <property type="match status" value="1"/>
</dbReference>
<dbReference type="SUPFAM" id="SSF52833">
    <property type="entry name" value="Thioredoxin-like"/>
    <property type="match status" value="1"/>
</dbReference>
<organism evidence="3 4">
    <name type="scientific">Rhodanobacter glycinis</name>
    <dbReference type="NCBI Taxonomy" id="582702"/>
    <lineage>
        <taxon>Bacteria</taxon>
        <taxon>Pseudomonadati</taxon>
        <taxon>Pseudomonadota</taxon>
        <taxon>Gammaproteobacteria</taxon>
        <taxon>Lysobacterales</taxon>
        <taxon>Rhodanobacteraceae</taxon>
        <taxon>Rhodanobacter</taxon>
    </lineage>
</organism>
<dbReference type="Proteomes" id="UP000198725">
    <property type="component" value="Unassembled WGS sequence"/>
</dbReference>
<dbReference type="RefSeq" id="WP_092701494.1">
    <property type="nucleotide sequence ID" value="NZ_FOSR01000002.1"/>
</dbReference>
<dbReference type="SFLD" id="SFLDG00358">
    <property type="entry name" value="Main_(cytGST)"/>
    <property type="match status" value="1"/>
</dbReference>
<dbReference type="AlphaFoldDB" id="A0A1I3Z4N4"/>
<dbReference type="SFLD" id="SFLDS00019">
    <property type="entry name" value="Glutathione_Transferase_(cytos"/>
    <property type="match status" value="1"/>
</dbReference>
<dbReference type="PROSITE" id="PS50404">
    <property type="entry name" value="GST_NTER"/>
    <property type="match status" value="1"/>
</dbReference>
<dbReference type="PANTHER" id="PTHR42673">
    <property type="entry name" value="MALEYLACETOACETATE ISOMERASE"/>
    <property type="match status" value="1"/>
</dbReference>
<dbReference type="InterPro" id="IPR036282">
    <property type="entry name" value="Glutathione-S-Trfase_C_sf"/>
</dbReference>
<evidence type="ECO:0000259" key="1">
    <source>
        <dbReference type="PROSITE" id="PS50404"/>
    </source>
</evidence>
<dbReference type="GO" id="GO:0006749">
    <property type="term" value="P:glutathione metabolic process"/>
    <property type="evidence" value="ECO:0007669"/>
    <property type="project" value="TreeGrafter"/>
</dbReference>
<dbReference type="Pfam" id="PF13410">
    <property type="entry name" value="GST_C_2"/>
    <property type="match status" value="1"/>
</dbReference>
<dbReference type="PANTHER" id="PTHR42673:SF21">
    <property type="entry name" value="GLUTATHIONE S-TRANSFERASE YFCF"/>
    <property type="match status" value="1"/>
</dbReference>
<feature type="domain" description="GST N-terminal" evidence="1">
    <location>
        <begin position="2"/>
        <end position="80"/>
    </location>
</feature>
<evidence type="ECO:0000259" key="2">
    <source>
        <dbReference type="PROSITE" id="PS50405"/>
    </source>
</evidence>
<dbReference type="InterPro" id="IPR010987">
    <property type="entry name" value="Glutathione-S-Trfase_C-like"/>
</dbReference>
<dbReference type="InterPro" id="IPR040079">
    <property type="entry name" value="Glutathione_S-Trfase"/>
</dbReference>
<dbReference type="CDD" id="cd00299">
    <property type="entry name" value="GST_C_family"/>
    <property type="match status" value="1"/>
</dbReference>
<dbReference type="Pfam" id="PF13417">
    <property type="entry name" value="GST_N_3"/>
    <property type="match status" value="1"/>
</dbReference>
<name>A0A1I3Z4N4_9GAMM</name>
<sequence length="250" mass="27925">MARLKVIGNYVSPYVRKVLACLELKQLEYEIDPIAPFVGNDAFTRLSPLRRVPVLIDDGVVINDSSVICQYLEDKYPSPTLYPRDIADRARARWLEEYADTQLADVLIWRLFYQRGARRHIFHEPTDEAVVQRALETDIPATLDYLETQLPADGFLFGFGALSIADIAIASYFRTASFVRYQIDPARWPATAAFVAHVLAEPALVKLARYEDAILRLPLAEQRAALLAAGAPLSSDTLDGGTPRHGLPRG</sequence>
<dbReference type="InterPro" id="IPR004045">
    <property type="entry name" value="Glutathione_S-Trfase_N"/>
</dbReference>
<accession>A0A1I3Z4N4</accession>
<dbReference type="GO" id="GO:0016034">
    <property type="term" value="F:maleylacetoacetate isomerase activity"/>
    <property type="evidence" value="ECO:0007669"/>
    <property type="project" value="TreeGrafter"/>
</dbReference>
<dbReference type="GO" id="GO:0006559">
    <property type="term" value="P:L-phenylalanine catabolic process"/>
    <property type="evidence" value="ECO:0007669"/>
    <property type="project" value="TreeGrafter"/>
</dbReference>
<dbReference type="PROSITE" id="PS50405">
    <property type="entry name" value="GST_CTER"/>
    <property type="match status" value="1"/>
</dbReference>
<dbReference type="EMBL" id="FOSR01000002">
    <property type="protein sequence ID" value="SFK39048.1"/>
    <property type="molecule type" value="Genomic_DNA"/>
</dbReference>
<dbReference type="InterPro" id="IPR036249">
    <property type="entry name" value="Thioredoxin-like_sf"/>
</dbReference>
<gene>
    <name evidence="3" type="ORF">SAMN05192579_102200</name>
</gene>
<keyword evidence="4" id="KW-1185">Reference proteome</keyword>
<protein>
    <submittedName>
        <fullName evidence="3">Glutathione S-transferase</fullName>
    </submittedName>
</protein>
<evidence type="ECO:0000313" key="4">
    <source>
        <dbReference type="Proteomes" id="UP000198725"/>
    </source>
</evidence>
<proteinExistence type="predicted"/>
<keyword evidence="3" id="KW-0808">Transferase</keyword>
<reference evidence="4" key="1">
    <citation type="submission" date="2016-10" db="EMBL/GenBank/DDBJ databases">
        <authorList>
            <person name="Varghese N."/>
            <person name="Submissions S."/>
        </authorList>
    </citation>
    <scope>NUCLEOTIDE SEQUENCE [LARGE SCALE GENOMIC DNA]</scope>
    <source>
        <strain evidence="4">MO64</strain>
    </source>
</reference>
<evidence type="ECO:0000313" key="3">
    <source>
        <dbReference type="EMBL" id="SFK39048.1"/>
    </source>
</evidence>
<dbReference type="Gene3D" id="1.20.1050.10">
    <property type="match status" value="1"/>
</dbReference>
<feature type="domain" description="GST C-terminal" evidence="2">
    <location>
        <begin position="85"/>
        <end position="226"/>
    </location>
</feature>